<keyword evidence="1" id="KW-0808">Transferase</keyword>
<gene>
    <name evidence="1" type="ORF">J2Z81_000462</name>
</gene>
<dbReference type="GO" id="GO:0160105">
    <property type="term" value="F:tRNA (adenine(22)-N1)-methyltransferase activity"/>
    <property type="evidence" value="ECO:0007669"/>
    <property type="project" value="UniProtKB-EC"/>
</dbReference>
<name>A0ABS4S4V7_9BACI</name>
<dbReference type="PIRSF" id="PIRSF018637">
    <property type="entry name" value="TrmK"/>
    <property type="match status" value="1"/>
</dbReference>
<dbReference type="GO" id="GO:0032259">
    <property type="term" value="P:methylation"/>
    <property type="evidence" value="ECO:0007669"/>
    <property type="project" value="UniProtKB-KW"/>
</dbReference>
<keyword evidence="1" id="KW-0489">Methyltransferase</keyword>
<dbReference type="EMBL" id="JAGIKX010000002">
    <property type="protein sequence ID" value="MBP2256529.1"/>
    <property type="molecule type" value="Genomic_DNA"/>
</dbReference>
<dbReference type="PANTHER" id="PTHR38451">
    <property type="entry name" value="TRNA (ADENINE(22)-N(1))-METHYLTRANSFERASE"/>
    <property type="match status" value="1"/>
</dbReference>
<reference evidence="1 2" key="1">
    <citation type="submission" date="2021-03" db="EMBL/GenBank/DDBJ databases">
        <title>Genomic Encyclopedia of Type Strains, Phase IV (KMG-IV): sequencing the most valuable type-strain genomes for metagenomic binning, comparative biology and taxonomic classification.</title>
        <authorList>
            <person name="Goeker M."/>
        </authorList>
    </citation>
    <scope>NUCLEOTIDE SEQUENCE [LARGE SCALE GENOMIC DNA]</scope>
    <source>
        <strain evidence="1 2">DSM 25790</strain>
    </source>
</reference>
<evidence type="ECO:0000313" key="2">
    <source>
        <dbReference type="Proteomes" id="UP001519294"/>
    </source>
</evidence>
<protein>
    <submittedName>
        <fullName evidence="1">tRNA (Adenine22-N1)-methyltransferase</fullName>
        <ecNumber evidence="1">2.1.1.217</ecNumber>
    </submittedName>
</protein>
<evidence type="ECO:0000313" key="1">
    <source>
        <dbReference type="EMBL" id="MBP2256529.1"/>
    </source>
</evidence>
<dbReference type="InterPro" id="IPR029063">
    <property type="entry name" value="SAM-dependent_MTases_sf"/>
</dbReference>
<dbReference type="PANTHER" id="PTHR38451:SF1">
    <property type="entry name" value="TRNA (ADENINE(22)-N(1))-METHYLTRANSFERASE"/>
    <property type="match status" value="1"/>
</dbReference>
<sequence length="241" mass="27485">MKHTIKLSRRLTNVASFLSPGSLFADIGSDHAYLPCYICLQDNEARAIAGEINEGPYLSACKTVESYQLTNVVDVRLGDGLEVLNKNEVTEIVIAGMGGSLIKSILDDGRDKLLNVKRIIVQPNIEEQNVRSWLLSNGFKLTNEIILEENNHIYEIIVGDKADEINSSKSTLEEKQLFFGPLLMSNPNPVFYKKWRSEHSKRAATLEQIKKANTLHKEKIRQFEMELDWIEEVLQNEKKYY</sequence>
<dbReference type="RefSeq" id="WP_226370636.1">
    <property type="nucleotide sequence ID" value="NZ_JAGIKX010000002.1"/>
</dbReference>
<dbReference type="SUPFAM" id="SSF53335">
    <property type="entry name" value="S-adenosyl-L-methionine-dependent methyltransferases"/>
    <property type="match status" value="1"/>
</dbReference>
<dbReference type="Proteomes" id="UP001519294">
    <property type="component" value="Unassembled WGS sequence"/>
</dbReference>
<organism evidence="1 2">
    <name type="scientific">Virgibacillus alimentarius</name>
    <dbReference type="NCBI Taxonomy" id="698769"/>
    <lineage>
        <taxon>Bacteria</taxon>
        <taxon>Bacillati</taxon>
        <taxon>Bacillota</taxon>
        <taxon>Bacilli</taxon>
        <taxon>Bacillales</taxon>
        <taxon>Bacillaceae</taxon>
        <taxon>Virgibacillus</taxon>
    </lineage>
</organism>
<dbReference type="InterPro" id="IPR006901">
    <property type="entry name" value="TrmK"/>
</dbReference>
<keyword evidence="2" id="KW-1185">Reference proteome</keyword>
<dbReference type="Gene3D" id="1.10.287.1890">
    <property type="match status" value="1"/>
</dbReference>
<comment type="caution">
    <text evidence="1">The sequence shown here is derived from an EMBL/GenBank/DDBJ whole genome shotgun (WGS) entry which is preliminary data.</text>
</comment>
<dbReference type="EC" id="2.1.1.217" evidence="1"/>
<proteinExistence type="predicted"/>
<accession>A0ABS4S4V7</accession>
<dbReference type="Pfam" id="PF04816">
    <property type="entry name" value="TrmK"/>
    <property type="match status" value="1"/>
</dbReference>
<dbReference type="Gene3D" id="3.40.50.150">
    <property type="entry name" value="Vaccinia Virus protein VP39"/>
    <property type="match status" value="1"/>
</dbReference>